<dbReference type="Proteomes" id="UP000243232">
    <property type="component" value="Chromosome I"/>
</dbReference>
<keyword evidence="1" id="KW-1133">Transmembrane helix</keyword>
<feature type="transmembrane region" description="Helical" evidence="1">
    <location>
        <begin position="124"/>
        <end position="144"/>
    </location>
</feature>
<feature type="transmembrane region" description="Helical" evidence="1">
    <location>
        <begin position="95"/>
        <end position="118"/>
    </location>
</feature>
<keyword evidence="3" id="KW-1185">Reference proteome</keyword>
<reference evidence="3" key="1">
    <citation type="submission" date="2016-10" db="EMBL/GenBank/DDBJ databases">
        <authorList>
            <person name="Varghese N."/>
            <person name="Submissions S."/>
        </authorList>
    </citation>
    <scope>NUCLEOTIDE SEQUENCE [LARGE SCALE GENOMIC DNA]</scope>
    <source>
        <strain evidence="3">DSM 17875</strain>
    </source>
</reference>
<protein>
    <submittedName>
        <fullName evidence="2">Uncharacterized protein family (UPF0259)</fullName>
    </submittedName>
</protein>
<keyword evidence="1" id="KW-0812">Transmembrane</keyword>
<sequence length="227" mass="25464">MPTINPYSVLLESWYFFRHNLRSIAVLCLPWLLLEGLARQLAEAQVSGLAPEARELLVTLLFYPLYSAALILFLDARSHNREVSTGQLWRQALLIWPRFAVLAGLSTLLIILGTSLLILPGLWVMLRLLFAEYLLALGGLSPLAAMRESFRLSSGYFWLCAACIFSVMPLLWLLDWWTFQQLGEQPDAMAAILLDAGNGFLQLFVSVIGYRLFMLRTAKASAPESAV</sequence>
<name>A0A1H2H525_9PSED</name>
<accession>A0A1H2H525</accession>
<evidence type="ECO:0000313" key="3">
    <source>
        <dbReference type="Proteomes" id="UP000243232"/>
    </source>
</evidence>
<dbReference type="STRING" id="364197.SAMN05216296_2762"/>
<evidence type="ECO:0000256" key="1">
    <source>
        <dbReference type="SAM" id="Phobius"/>
    </source>
</evidence>
<feature type="transmembrane region" description="Helical" evidence="1">
    <location>
        <begin position="189"/>
        <end position="213"/>
    </location>
</feature>
<proteinExistence type="predicted"/>
<gene>
    <name evidence="2" type="ORF">SAMN05216296_2762</name>
</gene>
<evidence type="ECO:0000313" key="2">
    <source>
        <dbReference type="EMBL" id="SDU26961.1"/>
    </source>
</evidence>
<feature type="transmembrane region" description="Helical" evidence="1">
    <location>
        <begin position="156"/>
        <end position="177"/>
    </location>
</feature>
<dbReference type="AlphaFoldDB" id="A0A1H2H525"/>
<dbReference type="EMBL" id="LT629785">
    <property type="protein sequence ID" value="SDU26961.1"/>
    <property type="molecule type" value="Genomic_DNA"/>
</dbReference>
<dbReference type="RefSeq" id="WP_331712551.1">
    <property type="nucleotide sequence ID" value="NZ_LT629785.1"/>
</dbReference>
<keyword evidence="1" id="KW-0472">Membrane</keyword>
<feature type="transmembrane region" description="Helical" evidence="1">
    <location>
        <begin position="54"/>
        <end position="74"/>
    </location>
</feature>
<organism evidence="2 3">
    <name type="scientific">Pseudomonas pohangensis</name>
    <dbReference type="NCBI Taxonomy" id="364197"/>
    <lineage>
        <taxon>Bacteria</taxon>
        <taxon>Pseudomonadati</taxon>
        <taxon>Pseudomonadota</taxon>
        <taxon>Gammaproteobacteria</taxon>
        <taxon>Pseudomonadales</taxon>
        <taxon>Pseudomonadaceae</taxon>
        <taxon>Pseudomonas</taxon>
    </lineage>
</organism>
<dbReference type="Pfam" id="PF06790">
    <property type="entry name" value="UPF0259"/>
    <property type="match status" value="1"/>
</dbReference>